<evidence type="ECO:0000313" key="2">
    <source>
        <dbReference type="Proteomes" id="UP000655830"/>
    </source>
</evidence>
<reference evidence="1" key="1">
    <citation type="submission" date="2020-08" db="EMBL/GenBank/DDBJ databases">
        <title>Genome public.</title>
        <authorList>
            <person name="Liu C."/>
            <person name="Sun Q."/>
        </authorList>
    </citation>
    <scope>NUCLEOTIDE SEQUENCE</scope>
    <source>
        <strain evidence="1">NSJ-12</strain>
    </source>
</reference>
<proteinExistence type="predicted"/>
<dbReference type="RefSeq" id="WP_249334888.1">
    <property type="nucleotide sequence ID" value="NZ_JACRSY010000137.1"/>
</dbReference>
<accession>A0A926IGD7</accession>
<name>A0A926IGD7_9FIRM</name>
<dbReference type="Proteomes" id="UP000655830">
    <property type="component" value="Unassembled WGS sequence"/>
</dbReference>
<dbReference type="EMBL" id="JACRSY010000137">
    <property type="protein sequence ID" value="MBC8581828.1"/>
    <property type="molecule type" value="Genomic_DNA"/>
</dbReference>
<dbReference type="AlphaFoldDB" id="A0A926IGD7"/>
<gene>
    <name evidence="1" type="ORF">H8718_20430</name>
</gene>
<keyword evidence="2" id="KW-1185">Reference proteome</keyword>
<evidence type="ECO:0000313" key="1">
    <source>
        <dbReference type="EMBL" id="MBC8581828.1"/>
    </source>
</evidence>
<organism evidence="1 2">
    <name type="scientific">Zhenhengia yiwuensis</name>
    <dbReference type="NCBI Taxonomy" id="2763666"/>
    <lineage>
        <taxon>Bacteria</taxon>
        <taxon>Bacillati</taxon>
        <taxon>Bacillota</taxon>
        <taxon>Clostridia</taxon>
        <taxon>Lachnospirales</taxon>
        <taxon>Lachnospiraceae</taxon>
        <taxon>Zhenhengia</taxon>
    </lineage>
</organism>
<comment type="caution">
    <text evidence="1">The sequence shown here is derived from an EMBL/GenBank/DDBJ whole genome shotgun (WGS) entry which is preliminary data.</text>
</comment>
<protein>
    <submittedName>
        <fullName evidence="1">Uncharacterized protein</fullName>
    </submittedName>
</protein>
<sequence>MVIYALLNSENYCMGMSELTNRVENEYMIEVEVWNDSYLYRKYDKDKSEWIDEYMSIPYVPQEVTLESIKSDTAPIKETTTLTADDALTIMEYQTILDEKLNKIIAHLGL</sequence>